<dbReference type="STRING" id="1353537.TP2_13930"/>
<gene>
    <name evidence="2" type="ORF">TP2_13930</name>
</gene>
<dbReference type="AlphaFoldDB" id="A0A074J5V0"/>
<evidence type="ECO:0000313" key="2">
    <source>
        <dbReference type="EMBL" id="KEO50983.1"/>
    </source>
</evidence>
<sequence length="218" mass="24286">MKAPRIAQNFRGRRAVIFTTEGQSLGILEATLRRLGLEPDTRPVPLRQDFELPENLTPDSDLVIIDGDLNLPQAWPDSYNTSILHAPCPTVGLVGTEAPSRLKAMLQLGAASFLQKPIHSGAVYSALYLGVNAFEHVDGLKVSLDDMGERRRKRIYVIKAVAEQMRQRGLNEDAAYDLLRKASMRARVSVEDYCETLILANPDSDLDRGKTKKRCQAR</sequence>
<dbReference type="InterPro" id="IPR011006">
    <property type="entry name" value="CheY-like_superfamily"/>
</dbReference>
<evidence type="ECO:0000313" key="3">
    <source>
        <dbReference type="Proteomes" id="UP000027432"/>
    </source>
</evidence>
<dbReference type="Gene3D" id="3.40.50.2300">
    <property type="match status" value="1"/>
</dbReference>
<dbReference type="SUPFAM" id="SSF52172">
    <property type="entry name" value="CheY-like"/>
    <property type="match status" value="1"/>
</dbReference>
<proteinExistence type="predicted"/>
<dbReference type="Proteomes" id="UP000027432">
    <property type="component" value="Unassembled WGS sequence"/>
</dbReference>
<dbReference type="Gene3D" id="1.10.10.10">
    <property type="entry name" value="Winged helix-like DNA-binding domain superfamily/Winged helix DNA-binding domain"/>
    <property type="match status" value="1"/>
</dbReference>
<dbReference type="PROSITE" id="PS50921">
    <property type="entry name" value="ANTAR"/>
    <property type="match status" value="1"/>
</dbReference>
<dbReference type="SMART" id="SM01012">
    <property type="entry name" value="ANTAR"/>
    <property type="match status" value="1"/>
</dbReference>
<organism evidence="2 3">
    <name type="scientific">Thioclava pacifica DSM 10166</name>
    <dbReference type="NCBI Taxonomy" id="1353537"/>
    <lineage>
        <taxon>Bacteria</taxon>
        <taxon>Pseudomonadati</taxon>
        <taxon>Pseudomonadota</taxon>
        <taxon>Alphaproteobacteria</taxon>
        <taxon>Rhodobacterales</taxon>
        <taxon>Paracoccaceae</taxon>
        <taxon>Thioclava</taxon>
    </lineage>
</organism>
<name>A0A074J5V0_9RHOB</name>
<keyword evidence="3" id="KW-1185">Reference proteome</keyword>
<reference evidence="2 3" key="1">
    <citation type="submission" date="2013-07" db="EMBL/GenBank/DDBJ databases">
        <title>Thioclava pacifica DSM 10166 Genome Sequencing.</title>
        <authorList>
            <person name="Lai Q."/>
            <person name="Shao Z."/>
        </authorList>
    </citation>
    <scope>NUCLEOTIDE SEQUENCE [LARGE SCALE GENOMIC DNA]</scope>
    <source>
        <strain evidence="2 3">DSM 10166</strain>
    </source>
</reference>
<dbReference type="InterPro" id="IPR036388">
    <property type="entry name" value="WH-like_DNA-bd_sf"/>
</dbReference>
<dbReference type="EMBL" id="AUND01000040">
    <property type="protein sequence ID" value="KEO50983.1"/>
    <property type="molecule type" value="Genomic_DNA"/>
</dbReference>
<comment type="caution">
    <text evidence="2">The sequence shown here is derived from an EMBL/GenBank/DDBJ whole genome shotgun (WGS) entry which is preliminary data.</text>
</comment>
<dbReference type="InterPro" id="IPR005561">
    <property type="entry name" value="ANTAR"/>
</dbReference>
<feature type="domain" description="ANTAR" evidence="1">
    <location>
        <begin position="137"/>
        <end position="198"/>
    </location>
</feature>
<dbReference type="OrthoDB" id="6159164at2"/>
<dbReference type="Pfam" id="PF03861">
    <property type="entry name" value="ANTAR"/>
    <property type="match status" value="1"/>
</dbReference>
<protein>
    <recommendedName>
        <fullName evidence="1">ANTAR domain-containing protein</fullName>
    </recommendedName>
</protein>
<evidence type="ECO:0000259" key="1">
    <source>
        <dbReference type="PROSITE" id="PS50921"/>
    </source>
</evidence>
<accession>A0A074J5V0</accession>
<dbReference type="eggNOG" id="COG3707">
    <property type="taxonomic scope" value="Bacteria"/>
</dbReference>
<dbReference type="GO" id="GO:0003723">
    <property type="term" value="F:RNA binding"/>
    <property type="evidence" value="ECO:0007669"/>
    <property type="project" value="InterPro"/>
</dbReference>